<dbReference type="RefSeq" id="WP_165140826.1">
    <property type="nucleotide sequence ID" value="NZ_JAALLT010000002.1"/>
</dbReference>
<dbReference type="Pfam" id="PF13349">
    <property type="entry name" value="DUF4097"/>
    <property type="match status" value="1"/>
</dbReference>
<dbReference type="AlphaFoldDB" id="A0A6M1SU52"/>
<organism evidence="3 4">
    <name type="scientific">Halalkalibaculum roseum</name>
    <dbReference type="NCBI Taxonomy" id="2709311"/>
    <lineage>
        <taxon>Bacteria</taxon>
        <taxon>Pseudomonadati</taxon>
        <taxon>Balneolota</taxon>
        <taxon>Balneolia</taxon>
        <taxon>Balneolales</taxon>
        <taxon>Balneolaceae</taxon>
        <taxon>Halalkalibaculum</taxon>
    </lineage>
</organism>
<feature type="signal peptide" evidence="1">
    <location>
        <begin position="1"/>
        <end position="31"/>
    </location>
</feature>
<dbReference type="Proteomes" id="UP000473278">
    <property type="component" value="Unassembled WGS sequence"/>
</dbReference>
<gene>
    <name evidence="3" type="ORF">G3570_07440</name>
</gene>
<dbReference type="PANTHER" id="PTHR34094">
    <property type="match status" value="1"/>
</dbReference>
<evidence type="ECO:0000259" key="2">
    <source>
        <dbReference type="Pfam" id="PF13349"/>
    </source>
</evidence>
<keyword evidence="1" id="KW-0732">Signal</keyword>
<dbReference type="PANTHER" id="PTHR34094:SF1">
    <property type="entry name" value="PROTEIN FAM185A"/>
    <property type="match status" value="1"/>
</dbReference>
<dbReference type="InterPro" id="IPR025164">
    <property type="entry name" value="Toastrack_DUF4097"/>
</dbReference>
<comment type="caution">
    <text evidence="3">The sequence shown here is derived from an EMBL/GenBank/DDBJ whole genome shotgun (WGS) entry which is preliminary data.</text>
</comment>
<evidence type="ECO:0000256" key="1">
    <source>
        <dbReference type="SAM" id="SignalP"/>
    </source>
</evidence>
<proteinExistence type="predicted"/>
<reference evidence="3 4" key="1">
    <citation type="submission" date="2020-02" db="EMBL/GenBank/DDBJ databases">
        <title>Balneolaceae bacterium YR4-1, complete genome.</title>
        <authorList>
            <person name="Li Y."/>
            <person name="Wu S."/>
        </authorList>
    </citation>
    <scope>NUCLEOTIDE SEQUENCE [LARGE SCALE GENOMIC DNA]</scope>
    <source>
        <strain evidence="3 4">YR4-1</strain>
    </source>
</reference>
<feature type="chain" id="PRO_5027011766" evidence="1">
    <location>
        <begin position="32"/>
        <end position="331"/>
    </location>
</feature>
<dbReference type="EMBL" id="JAALLT010000002">
    <property type="protein sequence ID" value="NGP76460.1"/>
    <property type="molecule type" value="Genomic_DNA"/>
</dbReference>
<feature type="domain" description="DUF4097" evidence="2">
    <location>
        <begin position="99"/>
        <end position="328"/>
    </location>
</feature>
<accession>A0A6M1SU52</accession>
<evidence type="ECO:0000313" key="3">
    <source>
        <dbReference type="EMBL" id="NGP76460.1"/>
    </source>
</evidence>
<evidence type="ECO:0000313" key="4">
    <source>
        <dbReference type="Proteomes" id="UP000473278"/>
    </source>
</evidence>
<name>A0A6M1SU52_9BACT</name>
<keyword evidence="4" id="KW-1185">Reference proteome</keyword>
<sequence>MKKSLSVYLTYAGFSLAVFFISLFMGAPADANPLKCDGEKVKGELCAFEAKPYLTKEFTLDGPGILKAYTLAGNIEVQTIEASSKVKVELYLDRGYSFWSNSKNLDNYRITVIQRGNEIVSSVERKSKETGFFSDQMRFSFKIYVPEEMSTELKTSGGNISVSGLSGHHMIKTSGGNIDLDEINGKLAAYTAGGNINVNKSSGTIYGKTTGGNITVDQSSGEIRLLSDGGRIIAERISGTLLAKLGGGDIKAQFLRVSEGISLDTGAGNIFLEIPEMDGFDLVLNGTEIKLPTDLSVDGYRSLQRVEGTVKRGGAPINVSTNHGKIELKIN</sequence>
<protein>
    <submittedName>
        <fullName evidence="3">DUF4097 domain-containing protein</fullName>
    </submittedName>
</protein>